<dbReference type="Gene3D" id="3.40.50.720">
    <property type="entry name" value="NAD(P)-binding Rossmann-like Domain"/>
    <property type="match status" value="1"/>
</dbReference>
<sequence length="285" mass="31525">MDLNKRFPQKRVIITGAGSGIGRALAHEFAKKQWNIVIAEINDSRAKETADQVKNLGGKAIIVHCDVTKPADVDKTIETAIKELGGLDIMINNAGVSAGGYMEKISLEDWNWILDINLKSVIYGCRAVIPLFKKQQSGYIINVASYAGMACLPEMCSYNVAKAGVIAISETLRTELSPLGIGVSVVCPSFIKTNLMDQFRSPEARQRNLAQGFFNKSIMSVEAVARCIIRSVSRNKMYILPQIDAKYMWWSKRHTPRLYLKASAFIYKKGLVEKFLGVKSGDSAI</sequence>
<keyword evidence="3" id="KW-0560">Oxidoreductase</keyword>
<accession>A0A0W8FUA4</accession>
<dbReference type="FunFam" id="3.40.50.720:FF:000084">
    <property type="entry name" value="Short-chain dehydrogenase reductase"/>
    <property type="match status" value="1"/>
</dbReference>
<evidence type="ECO:0000256" key="2">
    <source>
        <dbReference type="ARBA" id="ARBA00022857"/>
    </source>
</evidence>
<dbReference type="PROSITE" id="PS00061">
    <property type="entry name" value="ADH_SHORT"/>
    <property type="match status" value="1"/>
</dbReference>
<evidence type="ECO:0000313" key="4">
    <source>
        <dbReference type="EMBL" id="KUG24338.1"/>
    </source>
</evidence>
<evidence type="ECO:0000256" key="1">
    <source>
        <dbReference type="ARBA" id="ARBA00006484"/>
    </source>
</evidence>
<dbReference type="SUPFAM" id="SSF51735">
    <property type="entry name" value="NAD(P)-binding Rossmann-fold domains"/>
    <property type="match status" value="1"/>
</dbReference>
<proteinExistence type="inferred from homology"/>
<dbReference type="AlphaFoldDB" id="A0A0W8FUA4"/>
<dbReference type="InterPro" id="IPR020904">
    <property type="entry name" value="Sc_DH/Rdtase_CS"/>
</dbReference>
<dbReference type="CDD" id="cd05233">
    <property type="entry name" value="SDR_c"/>
    <property type="match status" value="1"/>
</dbReference>
<keyword evidence="2" id="KW-0521">NADP</keyword>
<comment type="similarity">
    <text evidence="1">Belongs to the short-chain dehydrogenases/reductases (SDR) family.</text>
</comment>
<dbReference type="EMBL" id="LNQE01000850">
    <property type="protein sequence ID" value="KUG24338.1"/>
    <property type="molecule type" value="Genomic_DNA"/>
</dbReference>
<dbReference type="GO" id="GO:0016491">
    <property type="term" value="F:oxidoreductase activity"/>
    <property type="evidence" value="ECO:0007669"/>
    <property type="project" value="UniProtKB-KW"/>
</dbReference>
<organism evidence="4">
    <name type="scientific">hydrocarbon metagenome</name>
    <dbReference type="NCBI Taxonomy" id="938273"/>
    <lineage>
        <taxon>unclassified sequences</taxon>
        <taxon>metagenomes</taxon>
        <taxon>ecological metagenomes</taxon>
    </lineage>
</organism>
<comment type="caution">
    <text evidence="4">The sequence shown here is derived from an EMBL/GenBank/DDBJ whole genome shotgun (WGS) entry which is preliminary data.</text>
</comment>
<dbReference type="PRINTS" id="PR00080">
    <property type="entry name" value="SDRFAMILY"/>
</dbReference>
<dbReference type="NCBIfam" id="NF004196">
    <property type="entry name" value="PRK05650.1"/>
    <property type="match status" value="1"/>
</dbReference>
<evidence type="ECO:0000256" key="3">
    <source>
        <dbReference type="ARBA" id="ARBA00023002"/>
    </source>
</evidence>
<dbReference type="PRINTS" id="PR00081">
    <property type="entry name" value="GDHRDH"/>
</dbReference>
<dbReference type="InterPro" id="IPR002347">
    <property type="entry name" value="SDR_fam"/>
</dbReference>
<name>A0A0W8FUA4_9ZZZZ</name>
<reference evidence="4" key="1">
    <citation type="journal article" date="2015" name="Proc. Natl. Acad. Sci. U.S.A.">
        <title>Networks of energetic and metabolic interactions define dynamics in microbial communities.</title>
        <authorList>
            <person name="Embree M."/>
            <person name="Liu J.K."/>
            <person name="Al-Bassam M.M."/>
            <person name="Zengler K."/>
        </authorList>
    </citation>
    <scope>NUCLEOTIDE SEQUENCE</scope>
</reference>
<protein>
    <submittedName>
        <fullName evidence="4">Oxidoreductase, short chain dehydrogenase/reductase family</fullName>
    </submittedName>
</protein>
<dbReference type="InterPro" id="IPR036291">
    <property type="entry name" value="NAD(P)-bd_dom_sf"/>
</dbReference>
<gene>
    <name evidence="4" type="ORF">ASZ90_005803</name>
</gene>
<dbReference type="PANTHER" id="PTHR43391:SF14">
    <property type="entry name" value="DEHYDROGENASE_REDUCTASE SDR FAMILY PROTEIN 7-LIKE"/>
    <property type="match status" value="1"/>
</dbReference>
<dbReference type="Pfam" id="PF00106">
    <property type="entry name" value="adh_short"/>
    <property type="match status" value="1"/>
</dbReference>
<dbReference type="PANTHER" id="PTHR43391">
    <property type="entry name" value="RETINOL DEHYDROGENASE-RELATED"/>
    <property type="match status" value="1"/>
</dbReference>